<evidence type="ECO:0000256" key="2">
    <source>
        <dbReference type="ARBA" id="ARBA00022729"/>
    </source>
</evidence>
<feature type="chain" id="PRO_5035812030" description="Carboxylesterase type B domain-containing protein" evidence="5">
    <location>
        <begin position="17"/>
        <end position="790"/>
    </location>
</feature>
<keyword evidence="3" id="KW-0325">Glycoprotein</keyword>
<dbReference type="AlphaFoldDB" id="A0A8R2M5P6"/>
<feature type="compositionally biased region" description="Low complexity" evidence="4">
    <location>
        <begin position="697"/>
        <end position="732"/>
    </location>
</feature>
<keyword evidence="8" id="KW-1185">Reference proteome</keyword>
<dbReference type="EnsemblMetazoa" id="XM_038019005.1">
    <property type="protein sequence ID" value="XP_037874933.1"/>
    <property type="gene ID" value="LOC101737662"/>
</dbReference>
<organism evidence="7 8">
    <name type="scientific">Bombyx mori</name>
    <name type="common">Silk moth</name>
    <dbReference type="NCBI Taxonomy" id="7091"/>
    <lineage>
        <taxon>Eukaryota</taxon>
        <taxon>Metazoa</taxon>
        <taxon>Ecdysozoa</taxon>
        <taxon>Arthropoda</taxon>
        <taxon>Hexapoda</taxon>
        <taxon>Insecta</taxon>
        <taxon>Pterygota</taxon>
        <taxon>Neoptera</taxon>
        <taxon>Endopterygota</taxon>
        <taxon>Lepidoptera</taxon>
        <taxon>Glossata</taxon>
        <taxon>Ditrysia</taxon>
        <taxon>Bombycoidea</taxon>
        <taxon>Bombycidae</taxon>
        <taxon>Bombycinae</taxon>
        <taxon>Bombyx</taxon>
    </lineage>
</organism>
<dbReference type="KEGG" id="bmor:101737662"/>
<dbReference type="InterPro" id="IPR051093">
    <property type="entry name" value="Neuroligin/BSAL"/>
</dbReference>
<dbReference type="Proteomes" id="UP000005204">
    <property type="component" value="Unassembled WGS sequence"/>
</dbReference>
<evidence type="ECO:0000259" key="6">
    <source>
        <dbReference type="Pfam" id="PF00135"/>
    </source>
</evidence>
<dbReference type="RefSeq" id="XP_037874933.1">
    <property type="nucleotide sequence ID" value="XM_038019005.2"/>
</dbReference>
<feature type="region of interest" description="Disordered" evidence="4">
    <location>
        <begin position="679"/>
        <end position="765"/>
    </location>
</feature>
<comment type="similarity">
    <text evidence="1">Belongs to the type-B carboxylesterase/lipase family.</text>
</comment>
<evidence type="ECO:0000313" key="8">
    <source>
        <dbReference type="Proteomes" id="UP000005204"/>
    </source>
</evidence>
<accession>A0A8R2M5P6</accession>
<dbReference type="InterPro" id="IPR029058">
    <property type="entry name" value="AB_hydrolase_fold"/>
</dbReference>
<evidence type="ECO:0000256" key="1">
    <source>
        <dbReference type="ARBA" id="ARBA00005964"/>
    </source>
</evidence>
<evidence type="ECO:0000256" key="5">
    <source>
        <dbReference type="SAM" id="SignalP"/>
    </source>
</evidence>
<dbReference type="InterPro" id="IPR002018">
    <property type="entry name" value="CarbesteraseB"/>
</dbReference>
<dbReference type="Pfam" id="PF00135">
    <property type="entry name" value="COesterase"/>
    <property type="match status" value="1"/>
</dbReference>
<feature type="region of interest" description="Disordered" evidence="4">
    <location>
        <begin position="613"/>
        <end position="642"/>
    </location>
</feature>
<dbReference type="PROSITE" id="PS00941">
    <property type="entry name" value="CARBOXYLESTERASE_B_2"/>
    <property type="match status" value="1"/>
</dbReference>
<dbReference type="PANTHER" id="PTHR43903">
    <property type="entry name" value="NEUROLIGIN"/>
    <property type="match status" value="1"/>
</dbReference>
<feature type="compositionally biased region" description="Polar residues" evidence="4">
    <location>
        <begin position="743"/>
        <end position="754"/>
    </location>
</feature>
<dbReference type="InterPro" id="IPR019819">
    <property type="entry name" value="Carboxylesterase_B_CS"/>
</dbReference>
<keyword evidence="2 5" id="KW-0732">Signal</keyword>
<protein>
    <recommendedName>
        <fullName evidence="6">Carboxylesterase type B domain-containing protein</fullName>
    </recommendedName>
</protein>
<evidence type="ECO:0000256" key="4">
    <source>
        <dbReference type="SAM" id="MobiDB-lite"/>
    </source>
</evidence>
<dbReference type="Gene3D" id="3.40.50.1820">
    <property type="entry name" value="alpha/beta hydrolase"/>
    <property type="match status" value="1"/>
</dbReference>
<evidence type="ECO:0000313" key="7">
    <source>
        <dbReference type="EnsemblMetazoa" id="XP_037874933.1"/>
    </source>
</evidence>
<feature type="domain" description="Carboxylesterase type B" evidence="6">
    <location>
        <begin position="22"/>
        <end position="562"/>
    </location>
</feature>
<dbReference type="GeneID" id="101737662"/>
<proteinExistence type="inferred from homology"/>
<name>A0A8R2M5P6_BOMMO</name>
<reference evidence="8" key="1">
    <citation type="journal article" date="2008" name="Insect Biochem. Mol. Biol.">
        <title>The genome of a lepidopteran model insect, the silkworm Bombyx mori.</title>
        <authorList>
            <consortium name="International Silkworm Genome Consortium"/>
        </authorList>
    </citation>
    <scope>NUCLEOTIDE SEQUENCE [LARGE SCALE GENOMIC DNA]</scope>
    <source>
        <strain evidence="8">p50T</strain>
    </source>
</reference>
<evidence type="ECO:0000256" key="3">
    <source>
        <dbReference type="ARBA" id="ARBA00023180"/>
    </source>
</evidence>
<sequence length="790" mass="88455">MLNIIVLLLQTTFILAREPKQVTLVNQGTISGMYITRFRTKRVAAYVGVPYAQPPVEFRRFAAPEIANLPQWEGVRNATIFAPDCMQRVLKKEDLQNPLKKHDELFMKLLESQMEEPREKEYSEDCLYLNVYVPDDYNVERYPTLVWFHGGDFARGSPNNINPFQLVLNQKVIFVSVAYRLNIFGFFSSLDNEAPGNFGLLDQTAALTWVKNNIASFGGDPDNVCIFGHDAGSVSVGFHLLSPYSAGLFQKAIAMSGNVLSPDKVNVARKEVITVNKVARAFGCFREPTSALLGCLRRVPFKALLNIGEPLAQWKPIVDNGFSNVSGPVLSDFPSKLFEDEMFSPVPVLTGFTDMEDALFLEKNGSDSGVSQREFDVMREEIILADITVDNSSCFTNQHHIQDAVAFFYKPIPPTSNETVLRKLYLEFYTDKLHAAATYQLAKHISKHTSVYLYRFDLKPFSEVVNEGISDWIGVPHNFDLIFTFGLPYLALPEDLDKWDRRDKRISDIVMKMWSNFAWYSNPTNSGVIINWEPFEIEKPGFLIIDRQNFSMSTAATVNYKALEFWTDFYPKVVEIGTKCCKESFEDNAVVILLTSSTLVLCQRPSFAGSRPIGFPDTPNRTTTVAVGDRFGDDDSTTPRLPIEANGDLELIDRLSKLPVDKQPFWFINWQALEAHRKNPQTHVQRPNGFIDPIMPSQNAATAQANSNAVSSVSSSGSSNSTPTSSSVQSNANAAIGDRFDSDVTNVKPTSTVANKPGAESTVTAEPYSLQWFVNHYSTTTKKTDAKTSR</sequence>
<dbReference type="SUPFAM" id="SSF53474">
    <property type="entry name" value="alpha/beta-Hydrolases"/>
    <property type="match status" value="1"/>
</dbReference>
<reference evidence="7" key="2">
    <citation type="submission" date="2022-06" db="UniProtKB">
        <authorList>
            <consortium name="EnsemblMetazoa"/>
        </authorList>
    </citation>
    <scope>IDENTIFICATION</scope>
    <source>
        <strain evidence="7">p50T (Dazao)</strain>
    </source>
</reference>
<feature type="signal peptide" evidence="5">
    <location>
        <begin position="1"/>
        <end position="16"/>
    </location>
</feature>